<feature type="domain" description="Histidine kinase/HSP90-like ATPase" evidence="10">
    <location>
        <begin position="546"/>
        <end position="636"/>
    </location>
</feature>
<dbReference type="Pfam" id="PF13796">
    <property type="entry name" value="Sensor"/>
    <property type="match status" value="1"/>
</dbReference>
<dbReference type="CDD" id="cd16917">
    <property type="entry name" value="HATPase_UhpB-NarQ-NarX-like"/>
    <property type="match status" value="1"/>
</dbReference>
<keyword evidence="8" id="KW-0902">Two-component regulatory system</keyword>
<dbReference type="InterPro" id="IPR025828">
    <property type="entry name" value="Put_sensor_dom"/>
</dbReference>
<feature type="transmembrane region" description="Helical" evidence="9">
    <location>
        <begin position="380"/>
        <end position="406"/>
    </location>
</feature>
<dbReference type="AlphaFoldDB" id="A0A810MZQ4"/>
<evidence type="ECO:0000256" key="9">
    <source>
        <dbReference type="SAM" id="Phobius"/>
    </source>
</evidence>
<keyword evidence="12" id="KW-1185">Reference proteome</keyword>
<reference evidence="11" key="1">
    <citation type="submission" date="2020-08" db="EMBL/GenBank/DDBJ databases">
        <title>Whole genome shotgun sequence of Polymorphospora rubra NBRC 101157.</title>
        <authorList>
            <person name="Komaki H."/>
            <person name="Tamura T."/>
        </authorList>
    </citation>
    <scope>NUCLEOTIDE SEQUENCE</scope>
    <source>
        <strain evidence="11">NBRC 101157</strain>
    </source>
</reference>
<dbReference type="Gene3D" id="3.30.565.10">
    <property type="entry name" value="Histidine kinase-like ATPase, C-terminal domain"/>
    <property type="match status" value="1"/>
</dbReference>
<organism evidence="11 12">
    <name type="scientific">Polymorphospora rubra</name>
    <dbReference type="NCBI Taxonomy" id="338584"/>
    <lineage>
        <taxon>Bacteria</taxon>
        <taxon>Bacillati</taxon>
        <taxon>Actinomycetota</taxon>
        <taxon>Actinomycetes</taxon>
        <taxon>Micromonosporales</taxon>
        <taxon>Micromonosporaceae</taxon>
        <taxon>Polymorphospora</taxon>
    </lineage>
</organism>
<keyword evidence="6 11" id="KW-0418">Kinase</keyword>
<feature type="transmembrane region" description="Helical" evidence="9">
    <location>
        <begin position="337"/>
        <end position="360"/>
    </location>
</feature>
<dbReference type="InterPro" id="IPR050482">
    <property type="entry name" value="Sensor_HK_TwoCompSys"/>
</dbReference>
<keyword evidence="3" id="KW-0597">Phosphoprotein</keyword>
<feature type="transmembrane region" description="Helical" evidence="9">
    <location>
        <begin position="12"/>
        <end position="31"/>
    </location>
</feature>
<keyword evidence="9" id="KW-0472">Membrane</keyword>
<dbReference type="Pfam" id="PF07730">
    <property type="entry name" value="HisKA_3"/>
    <property type="match status" value="1"/>
</dbReference>
<feature type="transmembrane region" description="Helical" evidence="9">
    <location>
        <begin position="211"/>
        <end position="231"/>
    </location>
</feature>
<dbReference type="InterPro" id="IPR003594">
    <property type="entry name" value="HATPase_dom"/>
</dbReference>
<dbReference type="KEGG" id="pry:Prubr_36330"/>
<evidence type="ECO:0000256" key="2">
    <source>
        <dbReference type="ARBA" id="ARBA00012438"/>
    </source>
</evidence>
<protein>
    <recommendedName>
        <fullName evidence="2">histidine kinase</fullName>
        <ecNumber evidence="2">2.7.13.3</ecNumber>
    </recommendedName>
</protein>
<dbReference type="RefSeq" id="WP_212826831.1">
    <property type="nucleotide sequence ID" value="NZ_AP023359.1"/>
</dbReference>
<dbReference type="PANTHER" id="PTHR24421:SF10">
    <property type="entry name" value="NITRATE_NITRITE SENSOR PROTEIN NARQ"/>
    <property type="match status" value="1"/>
</dbReference>
<dbReference type="InterPro" id="IPR011712">
    <property type="entry name" value="Sig_transdc_His_kin_sub3_dim/P"/>
</dbReference>
<dbReference type="PANTHER" id="PTHR24421">
    <property type="entry name" value="NITRATE/NITRITE SENSOR PROTEIN NARX-RELATED"/>
    <property type="match status" value="1"/>
</dbReference>
<keyword evidence="5" id="KW-0547">Nucleotide-binding</keyword>
<evidence type="ECO:0000256" key="4">
    <source>
        <dbReference type="ARBA" id="ARBA00022679"/>
    </source>
</evidence>
<dbReference type="Pfam" id="PF02518">
    <property type="entry name" value="HATPase_c"/>
    <property type="match status" value="1"/>
</dbReference>
<dbReference type="EMBL" id="AP023359">
    <property type="protein sequence ID" value="BCJ66612.1"/>
    <property type="molecule type" value="Genomic_DNA"/>
</dbReference>
<keyword evidence="9" id="KW-1133">Transmembrane helix</keyword>
<dbReference type="Proteomes" id="UP000680866">
    <property type="component" value="Chromosome"/>
</dbReference>
<dbReference type="SMART" id="SM00387">
    <property type="entry name" value="HATPase_c"/>
    <property type="match status" value="1"/>
</dbReference>
<dbReference type="EC" id="2.7.13.3" evidence="2"/>
<feature type="transmembrane region" description="Helical" evidence="9">
    <location>
        <begin position="133"/>
        <end position="154"/>
    </location>
</feature>
<dbReference type="InterPro" id="IPR036890">
    <property type="entry name" value="HATPase_C_sf"/>
</dbReference>
<name>A0A810MZQ4_9ACTN</name>
<evidence type="ECO:0000313" key="11">
    <source>
        <dbReference type="EMBL" id="BCJ66612.1"/>
    </source>
</evidence>
<evidence type="ECO:0000256" key="7">
    <source>
        <dbReference type="ARBA" id="ARBA00022840"/>
    </source>
</evidence>
<evidence type="ECO:0000256" key="6">
    <source>
        <dbReference type="ARBA" id="ARBA00022777"/>
    </source>
</evidence>
<dbReference type="GO" id="GO:0005524">
    <property type="term" value="F:ATP binding"/>
    <property type="evidence" value="ECO:0007669"/>
    <property type="project" value="UniProtKB-KW"/>
</dbReference>
<keyword evidence="4" id="KW-0808">Transferase</keyword>
<feature type="transmembrane region" description="Helical" evidence="9">
    <location>
        <begin position="237"/>
        <end position="258"/>
    </location>
</feature>
<comment type="catalytic activity">
    <reaction evidence="1">
        <text>ATP + protein L-histidine = ADP + protein N-phospho-L-histidine.</text>
        <dbReference type="EC" id="2.7.13.3"/>
    </reaction>
</comment>
<gene>
    <name evidence="11" type="ORF">Prubr_36330</name>
</gene>
<accession>A0A810MZQ4</accession>
<sequence length="644" mass="69126">MTGLVRRHTGAVVRGLALGGLAVAAAVSFALHLAVFVPGFAFGLVILLPHPLVAARRLPNLARRLAGRWSGVEIAAPYRPRPQPPKPGPDGLYERDRQLYRRPWFPAQVDRIDWVLGDSATWRDLRWTFLEPLVGGPLALLPAVLIAGGGWLGYAGVTGVGGAGWWAVLPGLLAVATGIAVAPALLSAHGRWTRLLLRPAEPTLTPARRWILLRLLVLARMLALLGLTVLVVPVAVLSALAVVLSYGLGIVVVMPPVIEHFRPLTNLRRRLTRWSGVDVPEPYRPRPPLRRRPDGLYQVDKSLYETPRMAAYIQRMFWLTRDPASWRDILWQLLDPLVGGALLVVPLAAIGYGIWGLALPRITVLIGVRVDDLGPWHGNVAGNGAIAVPVGLALAAAGILAAPWLLRLHGRWTALLLGPTLRARLALRVQRLTQTRADATEVQAAELRRIERDLHDGAQARLVALGLTLGAAEQLVERDPAAARELLAEARDNAARALTELRDLVRGIHPPVLAERGLADAVRALAMDCPLPVEVTVDLPARPEAPVESAAYFAVSELITNAVRHAGAGRITVDIGHRGDDLRIVVTDDGHGGADPARGTGLPGIERRLGTFDGVVTIDSPSGGPTTVVLELPCALSSPRTSTS</sequence>
<dbReference type="SUPFAM" id="SSF55874">
    <property type="entry name" value="ATPase domain of HSP90 chaperone/DNA topoisomerase II/histidine kinase"/>
    <property type="match status" value="1"/>
</dbReference>
<evidence type="ECO:0000313" key="12">
    <source>
        <dbReference type="Proteomes" id="UP000680866"/>
    </source>
</evidence>
<evidence type="ECO:0000256" key="5">
    <source>
        <dbReference type="ARBA" id="ARBA00022741"/>
    </source>
</evidence>
<evidence type="ECO:0000259" key="10">
    <source>
        <dbReference type="SMART" id="SM00387"/>
    </source>
</evidence>
<keyword evidence="9" id="KW-0812">Transmembrane</keyword>
<proteinExistence type="predicted"/>
<dbReference type="Gene3D" id="1.20.5.1930">
    <property type="match status" value="1"/>
</dbReference>
<feature type="transmembrane region" description="Helical" evidence="9">
    <location>
        <begin position="37"/>
        <end position="55"/>
    </location>
</feature>
<evidence type="ECO:0000256" key="1">
    <source>
        <dbReference type="ARBA" id="ARBA00000085"/>
    </source>
</evidence>
<dbReference type="GO" id="GO:0016020">
    <property type="term" value="C:membrane"/>
    <property type="evidence" value="ECO:0007669"/>
    <property type="project" value="InterPro"/>
</dbReference>
<feature type="transmembrane region" description="Helical" evidence="9">
    <location>
        <begin position="166"/>
        <end position="190"/>
    </location>
</feature>
<dbReference type="GO" id="GO:0046983">
    <property type="term" value="F:protein dimerization activity"/>
    <property type="evidence" value="ECO:0007669"/>
    <property type="project" value="InterPro"/>
</dbReference>
<evidence type="ECO:0000256" key="8">
    <source>
        <dbReference type="ARBA" id="ARBA00023012"/>
    </source>
</evidence>
<keyword evidence="7" id="KW-0067">ATP-binding</keyword>
<evidence type="ECO:0000256" key="3">
    <source>
        <dbReference type="ARBA" id="ARBA00022553"/>
    </source>
</evidence>
<dbReference type="GO" id="GO:0000155">
    <property type="term" value="F:phosphorelay sensor kinase activity"/>
    <property type="evidence" value="ECO:0007669"/>
    <property type="project" value="InterPro"/>
</dbReference>